<comment type="subcellular location">
    <subcellularLocation>
        <location evidence="1">Nucleus</location>
    </subcellularLocation>
</comment>
<sequence length="434" mass="49069">MINRFYSNPSAGSKLEWAAINVVLAIGYCVRSIAGDDIALRFDDSKITNCINNVREQMDDILSRKDEIYGVQVLLGLAILHQGNVDQETPSTWVSTALRLAHRVAQQRTNVFWIAYFLDKDSSLRLSIPSFQLDSDVDLDLPTEGEIQSLDGLSRFNYFRARVLLAHIAGKIYDELYSNRSRKLSAEARQQRIFSLNRILDQWYRSIPTPLQAEHLTQTLGKVPGSLMIALHRSYLFCLVMLHGVYSLESPWVQKLGGFAIMVLQHSDKNSDVCMKGFAPPLPSAWVKLVTTSRSSLRLYLSELNGIGMIWPDARSNFTAFVILWANIIYHPQHDFVEHDRRLIRDAISLTDKQLNYDGLEKYKQLQCVLAGLERLADVTTNYAKENEGYRLASDINLQIDGSHPALQFEGSAAENIDPIFVSSQRPNTKGSVD</sequence>
<dbReference type="PANTHER" id="PTHR46910:SF37">
    <property type="entry name" value="ZN(II)2CYS6 TRANSCRIPTION FACTOR (EUROFUNG)"/>
    <property type="match status" value="1"/>
</dbReference>
<keyword evidence="5" id="KW-0539">Nucleus</keyword>
<dbReference type="HOGENOM" id="CLU_011099_5_2_1"/>
<dbReference type="GO" id="GO:0003700">
    <property type="term" value="F:DNA-binding transcription factor activity"/>
    <property type="evidence" value="ECO:0007669"/>
    <property type="project" value="InterPro"/>
</dbReference>
<protein>
    <submittedName>
        <fullName evidence="7">Putative fungal specific transcription factor domain-containing protein</fullName>
    </submittedName>
</protein>
<dbReference type="AlphaFoldDB" id="M7SWN6"/>
<evidence type="ECO:0000256" key="1">
    <source>
        <dbReference type="ARBA" id="ARBA00004123"/>
    </source>
</evidence>
<dbReference type="Proteomes" id="UP000012174">
    <property type="component" value="Unassembled WGS sequence"/>
</dbReference>
<keyword evidence="2" id="KW-0805">Transcription regulation</keyword>
<dbReference type="InterPro" id="IPR050987">
    <property type="entry name" value="AtrR-like"/>
</dbReference>
<evidence type="ECO:0000256" key="4">
    <source>
        <dbReference type="ARBA" id="ARBA00023163"/>
    </source>
</evidence>
<gene>
    <name evidence="7" type="ORF">UCREL1_4303</name>
</gene>
<reference evidence="8" key="1">
    <citation type="journal article" date="2013" name="Genome Announc.">
        <title>Draft genome sequence of the grapevine dieback fungus Eutypa lata UCR-EL1.</title>
        <authorList>
            <person name="Blanco-Ulate B."/>
            <person name="Rolshausen P.E."/>
            <person name="Cantu D."/>
        </authorList>
    </citation>
    <scope>NUCLEOTIDE SEQUENCE [LARGE SCALE GENOMIC DNA]</scope>
    <source>
        <strain evidence="8">UCR-EL1</strain>
    </source>
</reference>
<evidence type="ECO:0000313" key="7">
    <source>
        <dbReference type="EMBL" id="EMR68682.1"/>
    </source>
</evidence>
<dbReference type="OMA" id="PSHEMAN"/>
<dbReference type="GO" id="GO:0005634">
    <property type="term" value="C:nucleus"/>
    <property type="evidence" value="ECO:0007669"/>
    <property type="project" value="UniProtKB-SubCell"/>
</dbReference>
<dbReference type="InterPro" id="IPR007219">
    <property type="entry name" value="XnlR_reg_dom"/>
</dbReference>
<evidence type="ECO:0000313" key="8">
    <source>
        <dbReference type="Proteomes" id="UP000012174"/>
    </source>
</evidence>
<dbReference type="EMBL" id="KB706193">
    <property type="protein sequence ID" value="EMR68682.1"/>
    <property type="molecule type" value="Genomic_DNA"/>
</dbReference>
<evidence type="ECO:0000256" key="3">
    <source>
        <dbReference type="ARBA" id="ARBA00023125"/>
    </source>
</evidence>
<dbReference type="CDD" id="cd12148">
    <property type="entry name" value="fungal_TF_MHR"/>
    <property type="match status" value="1"/>
</dbReference>
<organism evidence="7 8">
    <name type="scientific">Eutypa lata (strain UCR-EL1)</name>
    <name type="common">Grapevine dieback disease fungus</name>
    <name type="synonym">Eutypa armeniacae</name>
    <dbReference type="NCBI Taxonomy" id="1287681"/>
    <lineage>
        <taxon>Eukaryota</taxon>
        <taxon>Fungi</taxon>
        <taxon>Dikarya</taxon>
        <taxon>Ascomycota</taxon>
        <taxon>Pezizomycotina</taxon>
        <taxon>Sordariomycetes</taxon>
        <taxon>Xylariomycetidae</taxon>
        <taxon>Xylariales</taxon>
        <taxon>Diatrypaceae</taxon>
        <taxon>Eutypa</taxon>
    </lineage>
</organism>
<feature type="domain" description="Xylanolytic transcriptional activator regulatory" evidence="6">
    <location>
        <begin position="90"/>
        <end position="148"/>
    </location>
</feature>
<evidence type="ECO:0000256" key="5">
    <source>
        <dbReference type="ARBA" id="ARBA00023242"/>
    </source>
</evidence>
<keyword evidence="4" id="KW-0804">Transcription</keyword>
<dbReference type="SMART" id="SM00906">
    <property type="entry name" value="Fungal_trans"/>
    <property type="match status" value="1"/>
</dbReference>
<dbReference type="OrthoDB" id="2123952at2759"/>
<dbReference type="KEGG" id="ela:UCREL1_4303"/>
<dbReference type="GO" id="GO:0008270">
    <property type="term" value="F:zinc ion binding"/>
    <property type="evidence" value="ECO:0007669"/>
    <property type="project" value="InterPro"/>
</dbReference>
<dbReference type="Pfam" id="PF04082">
    <property type="entry name" value="Fungal_trans"/>
    <property type="match status" value="1"/>
</dbReference>
<keyword evidence="3" id="KW-0238">DNA-binding</keyword>
<name>M7SWN6_EUTLA</name>
<dbReference type="GO" id="GO:0006351">
    <property type="term" value="P:DNA-templated transcription"/>
    <property type="evidence" value="ECO:0007669"/>
    <property type="project" value="InterPro"/>
</dbReference>
<proteinExistence type="predicted"/>
<evidence type="ECO:0000259" key="6">
    <source>
        <dbReference type="SMART" id="SM00906"/>
    </source>
</evidence>
<keyword evidence="8" id="KW-1185">Reference proteome</keyword>
<dbReference type="PANTHER" id="PTHR46910">
    <property type="entry name" value="TRANSCRIPTION FACTOR PDR1"/>
    <property type="match status" value="1"/>
</dbReference>
<evidence type="ECO:0000256" key="2">
    <source>
        <dbReference type="ARBA" id="ARBA00023015"/>
    </source>
</evidence>
<dbReference type="GO" id="GO:0003677">
    <property type="term" value="F:DNA binding"/>
    <property type="evidence" value="ECO:0007669"/>
    <property type="project" value="UniProtKB-KW"/>
</dbReference>
<accession>M7SWN6</accession>